<dbReference type="PANTHER" id="PTHR37313:SF2">
    <property type="entry name" value="UPF0749 PROTEIN YLXX"/>
    <property type="match status" value="1"/>
</dbReference>
<dbReference type="EMBL" id="QPJJ01000006">
    <property type="protein sequence ID" value="RCW70798.1"/>
    <property type="molecule type" value="Genomic_DNA"/>
</dbReference>
<evidence type="ECO:0000256" key="1">
    <source>
        <dbReference type="ARBA" id="ARBA00009108"/>
    </source>
</evidence>
<organism evidence="4 5">
    <name type="scientific">Saliterribacillus persicus</name>
    <dbReference type="NCBI Taxonomy" id="930114"/>
    <lineage>
        <taxon>Bacteria</taxon>
        <taxon>Bacillati</taxon>
        <taxon>Bacillota</taxon>
        <taxon>Bacilli</taxon>
        <taxon>Bacillales</taxon>
        <taxon>Bacillaceae</taxon>
        <taxon>Saliterribacillus</taxon>
    </lineage>
</organism>
<proteinExistence type="inferred from homology"/>
<evidence type="ECO:0000256" key="3">
    <source>
        <dbReference type="SAM" id="SignalP"/>
    </source>
</evidence>
<gene>
    <name evidence="4" type="ORF">DFR57_106198</name>
</gene>
<evidence type="ECO:0000256" key="2">
    <source>
        <dbReference type="SAM" id="Coils"/>
    </source>
</evidence>
<dbReference type="Gene3D" id="3.30.70.1880">
    <property type="entry name" value="Protein of unknown function DUF881"/>
    <property type="match status" value="1"/>
</dbReference>
<protein>
    <submittedName>
        <fullName evidence="4">Uncharacterized protein YlxW (UPF0749 family)</fullName>
    </submittedName>
</protein>
<dbReference type="Proteomes" id="UP000252585">
    <property type="component" value="Unassembled WGS sequence"/>
</dbReference>
<reference evidence="4 5" key="1">
    <citation type="submission" date="2018-07" db="EMBL/GenBank/DDBJ databases">
        <title>Genomic Encyclopedia of Type Strains, Phase IV (KMG-IV): sequencing the most valuable type-strain genomes for metagenomic binning, comparative biology and taxonomic classification.</title>
        <authorList>
            <person name="Goeker M."/>
        </authorList>
    </citation>
    <scope>NUCLEOTIDE SEQUENCE [LARGE SCALE GENOMIC DNA]</scope>
    <source>
        <strain evidence="4 5">DSM 27696</strain>
    </source>
</reference>
<feature type="coiled-coil region" evidence="2">
    <location>
        <begin position="51"/>
        <end position="104"/>
    </location>
</feature>
<evidence type="ECO:0000313" key="5">
    <source>
        <dbReference type="Proteomes" id="UP000252585"/>
    </source>
</evidence>
<dbReference type="PANTHER" id="PTHR37313">
    <property type="entry name" value="UPF0749 PROTEIN RV1825"/>
    <property type="match status" value="1"/>
</dbReference>
<keyword evidence="2" id="KW-0175">Coiled coil</keyword>
<comment type="caution">
    <text evidence="4">The sequence shown here is derived from an EMBL/GenBank/DDBJ whole genome shotgun (WGS) entry which is preliminary data.</text>
</comment>
<feature type="chain" id="PRO_5038524355" evidence="3">
    <location>
        <begin position="28"/>
        <end position="245"/>
    </location>
</feature>
<dbReference type="AlphaFoldDB" id="A0A368XUS8"/>
<dbReference type="Pfam" id="PF05949">
    <property type="entry name" value="DUF881"/>
    <property type="match status" value="1"/>
</dbReference>
<keyword evidence="3" id="KW-0732">Signal</keyword>
<keyword evidence="5" id="KW-1185">Reference proteome</keyword>
<name>A0A368XUS8_9BACI</name>
<dbReference type="OrthoDB" id="2439649at2"/>
<accession>A0A368XUS8</accession>
<sequence>MKKVRGLQRKNKLLIGLVCLCTGFMLAIQFQSNQTPQERDTRDLWEIRTQLQQEQRQQQQLYQEISQVKNVLDEYEAQSEPAQMKALNQSIQELEIKAGMTEKSGPGVIIKIDQLFMDIEGPQSSPVLTPDLLHHLINELNQFGASDLAIEGQRMIDITPIRLVNDRIYVNNHPLPGLPVEIYVLANNAERLIDYIEVSNSNDYFAIENLKISTEESSQIELPAYDGILNLQGINVNAQYEVGDE</sequence>
<comment type="similarity">
    <text evidence="1">Belongs to the UPF0749 family.</text>
</comment>
<evidence type="ECO:0000313" key="4">
    <source>
        <dbReference type="EMBL" id="RCW70798.1"/>
    </source>
</evidence>
<feature type="signal peptide" evidence="3">
    <location>
        <begin position="1"/>
        <end position="27"/>
    </location>
</feature>
<dbReference type="InterPro" id="IPR010273">
    <property type="entry name" value="DUF881"/>
</dbReference>